<gene>
    <name evidence="1" type="ORF">AJ81_08745</name>
</gene>
<name>A0A0X1KUG0_9THEM</name>
<dbReference type="RefSeq" id="WP_257008728.1">
    <property type="nucleotide sequence ID" value="NC_022795.1"/>
</dbReference>
<dbReference type="PATRIC" id="fig|1123384.7.peg.1752"/>
<reference evidence="1 2" key="1">
    <citation type="submission" date="2014-01" db="EMBL/GenBank/DDBJ databases">
        <title>Genome sequencing of Thermotog hypogea.</title>
        <authorList>
            <person name="Zhang X."/>
            <person name="Alvare G."/>
            <person name="Fristensky B."/>
            <person name="Chen L."/>
            <person name="Suen T."/>
            <person name="Chen Q."/>
            <person name="Ma K."/>
        </authorList>
    </citation>
    <scope>NUCLEOTIDE SEQUENCE [LARGE SCALE GENOMIC DNA]</scope>
    <source>
        <strain evidence="1 2">DSM 11164</strain>
    </source>
</reference>
<sequence>MILQIPNSEWLEILKEEKDEKFTKTIDKGTDAVRKKFPEKL</sequence>
<dbReference type="Proteomes" id="UP000077469">
    <property type="component" value="Chromosome"/>
</dbReference>
<dbReference type="EMBL" id="CP007141">
    <property type="protein sequence ID" value="AJC74873.1"/>
    <property type="molecule type" value="Genomic_DNA"/>
</dbReference>
<keyword evidence="2" id="KW-1185">Reference proteome</keyword>
<dbReference type="PaxDb" id="1123384-AJ81_08745"/>
<dbReference type="AlphaFoldDB" id="A0A0X1KUG0"/>
<evidence type="ECO:0000313" key="2">
    <source>
        <dbReference type="Proteomes" id="UP000077469"/>
    </source>
</evidence>
<dbReference type="STRING" id="1123384.AJ81_08745"/>
<protein>
    <submittedName>
        <fullName evidence="1">Uncharacterized protein</fullName>
    </submittedName>
</protein>
<proteinExistence type="predicted"/>
<evidence type="ECO:0000313" key="1">
    <source>
        <dbReference type="EMBL" id="AJC74873.1"/>
    </source>
</evidence>
<accession>A0A0X1KUG0</accession>
<dbReference type="KEGG" id="phy:AJ81_08745"/>
<organism evidence="1 2">
    <name type="scientific">Pseudothermotoga hypogea DSM 11164 = NBRC 106472</name>
    <dbReference type="NCBI Taxonomy" id="1123384"/>
    <lineage>
        <taxon>Bacteria</taxon>
        <taxon>Thermotogati</taxon>
        <taxon>Thermotogota</taxon>
        <taxon>Thermotogae</taxon>
        <taxon>Thermotogales</taxon>
        <taxon>Thermotogaceae</taxon>
        <taxon>Pseudothermotoga</taxon>
    </lineage>
</organism>